<dbReference type="VEuPathDB" id="FungiDB:SCHCODRAFT_02502522"/>
<feature type="compositionally biased region" description="Basic residues" evidence="1">
    <location>
        <begin position="220"/>
        <end position="234"/>
    </location>
</feature>
<dbReference type="EMBL" id="GL377306">
    <property type="protein sequence ID" value="EFI96898.1"/>
    <property type="molecule type" value="Genomic_DNA"/>
</dbReference>
<name>D8Q532_SCHCM</name>
<keyword evidence="3" id="KW-1185">Reference proteome</keyword>
<sequence length="308" mass="33071">MPFTSPYSPFFTSGLLIHGAPTTPASLVGTPPLSDATGYFGTVHTASSPSDVALGSSDISTRQGSETASQIGTSTRVSPHDVSGQSTLISWDCSAPSVHPSHDTLSTPKFGRTSASRAASPSTRERKRSDALAVLEGDRSRASDILVPIATPSAASSEEPYLLLSAETPETPSSPRPPPQAEGAVTQLDLKMDGLKITRQPSTSTESSFNAVGRVQLVRKRSKSVPRNRLRRRDRQLLSGDRGDREEGVLAQESLRHRQHTAIVRPAQTSLITRRARSASPYRLALSGDYVPLSFMEMQTPETEKVPQ</sequence>
<dbReference type="GeneID" id="9589807"/>
<gene>
    <name evidence="2" type="ORF">SCHCODRAFT_109086</name>
</gene>
<proteinExistence type="predicted"/>
<dbReference type="OrthoDB" id="2980651at2759"/>
<evidence type="ECO:0000256" key="1">
    <source>
        <dbReference type="SAM" id="MobiDB-lite"/>
    </source>
</evidence>
<evidence type="ECO:0000313" key="3">
    <source>
        <dbReference type="Proteomes" id="UP000007431"/>
    </source>
</evidence>
<feature type="region of interest" description="Disordered" evidence="1">
    <location>
        <begin position="47"/>
        <end position="135"/>
    </location>
</feature>
<dbReference type="Proteomes" id="UP000007431">
    <property type="component" value="Unassembled WGS sequence"/>
</dbReference>
<dbReference type="InParanoid" id="D8Q532"/>
<dbReference type="HOGENOM" id="CLU_903615_0_0_1"/>
<feature type="compositionally biased region" description="Basic and acidic residues" evidence="1">
    <location>
        <begin position="123"/>
        <end position="135"/>
    </location>
</feature>
<organism evidence="3">
    <name type="scientific">Schizophyllum commune (strain H4-8 / FGSC 9210)</name>
    <name type="common">Split gill fungus</name>
    <dbReference type="NCBI Taxonomy" id="578458"/>
    <lineage>
        <taxon>Eukaryota</taxon>
        <taxon>Fungi</taxon>
        <taxon>Dikarya</taxon>
        <taxon>Basidiomycota</taxon>
        <taxon>Agaricomycotina</taxon>
        <taxon>Agaricomycetes</taxon>
        <taxon>Agaricomycetidae</taxon>
        <taxon>Agaricales</taxon>
        <taxon>Schizophyllaceae</taxon>
        <taxon>Schizophyllum</taxon>
    </lineage>
</organism>
<feature type="compositionally biased region" description="Polar residues" evidence="1">
    <location>
        <begin position="57"/>
        <end position="89"/>
    </location>
</feature>
<feature type="compositionally biased region" description="Low complexity" evidence="1">
    <location>
        <begin position="112"/>
        <end position="122"/>
    </location>
</feature>
<feature type="region of interest" description="Disordered" evidence="1">
    <location>
        <begin position="220"/>
        <end position="245"/>
    </location>
</feature>
<reference evidence="2 3" key="1">
    <citation type="journal article" date="2010" name="Nat. Biotechnol.">
        <title>Genome sequence of the model mushroom Schizophyllum commune.</title>
        <authorList>
            <person name="Ohm R.A."/>
            <person name="de Jong J.F."/>
            <person name="Lugones L.G."/>
            <person name="Aerts A."/>
            <person name="Kothe E."/>
            <person name="Stajich J.E."/>
            <person name="de Vries R.P."/>
            <person name="Record E."/>
            <person name="Levasseur A."/>
            <person name="Baker S.E."/>
            <person name="Bartholomew K.A."/>
            <person name="Coutinho P.M."/>
            <person name="Erdmann S."/>
            <person name="Fowler T.J."/>
            <person name="Gathman A.C."/>
            <person name="Lombard V."/>
            <person name="Henrissat B."/>
            <person name="Knabe N."/>
            <person name="Kuees U."/>
            <person name="Lilly W.W."/>
            <person name="Lindquist E."/>
            <person name="Lucas S."/>
            <person name="Magnuson J.K."/>
            <person name="Piumi F."/>
            <person name="Raudaskoski M."/>
            <person name="Salamov A."/>
            <person name="Schmutz J."/>
            <person name="Schwarze F.W.M.R."/>
            <person name="vanKuyk P.A."/>
            <person name="Horton J.S."/>
            <person name="Grigoriev I.V."/>
            <person name="Woesten H.A.B."/>
        </authorList>
    </citation>
    <scope>NUCLEOTIDE SEQUENCE [LARGE SCALE GENOMIC DNA]</scope>
    <source>
        <strain evidence="3">H4-8 / FGSC 9210</strain>
    </source>
</reference>
<feature type="non-terminal residue" evidence="2">
    <location>
        <position position="308"/>
    </location>
</feature>
<accession>D8Q532</accession>
<dbReference type="RefSeq" id="XP_003031801.1">
    <property type="nucleotide sequence ID" value="XM_003031755.1"/>
</dbReference>
<evidence type="ECO:0000313" key="2">
    <source>
        <dbReference type="EMBL" id="EFI96898.1"/>
    </source>
</evidence>
<dbReference type="KEGG" id="scm:SCHCO_02502522"/>
<dbReference type="AlphaFoldDB" id="D8Q532"/>
<protein>
    <submittedName>
        <fullName evidence="2">Uncharacterized protein</fullName>
    </submittedName>
</protein>